<feature type="domain" description="Glycosyltransferase 61 catalytic" evidence="1">
    <location>
        <begin position="303"/>
        <end position="388"/>
    </location>
</feature>
<accession>A0AAD7UFU1</accession>
<dbReference type="GO" id="GO:0016757">
    <property type="term" value="F:glycosyltransferase activity"/>
    <property type="evidence" value="ECO:0007669"/>
    <property type="project" value="InterPro"/>
</dbReference>
<protein>
    <recommendedName>
        <fullName evidence="1">Glycosyltransferase 61 catalytic domain-containing protein</fullName>
    </recommendedName>
</protein>
<keyword evidence="3" id="KW-1185">Reference proteome</keyword>
<reference evidence="2" key="1">
    <citation type="submission" date="2023-01" db="EMBL/GenBank/DDBJ databases">
        <title>Metagenome sequencing of chrysophaentin producing Chrysophaeum taylorii.</title>
        <authorList>
            <person name="Davison J."/>
            <person name="Bewley C."/>
        </authorList>
    </citation>
    <scope>NUCLEOTIDE SEQUENCE</scope>
    <source>
        <strain evidence="2">NIES-1699</strain>
    </source>
</reference>
<gene>
    <name evidence="2" type="ORF">CTAYLR_003807</name>
</gene>
<evidence type="ECO:0000313" key="3">
    <source>
        <dbReference type="Proteomes" id="UP001230188"/>
    </source>
</evidence>
<dbReference type="Pfam" id="PF04577">
    <property type="entry name" value="Glyco_transf_61"/>
    <property type="match status" value="1"/>
</dbReference>
<dbReference type="Proteomes" id="UP001230188">
    <property type="component" value="Unassembled WGS sequence"/>
</dbReference>
<organism evidence="2 3">
    <name type="scientific">Chrysophaeum taylorii</name>
    <dbReference type="NCBI Taxonomy" id="2483200"/>
    <lineage>
        <taxon>Eukaryota</taxon>
        <taxon>Sar</taxon>
        <taxon>Stramenopiles</taxon>
        <taxon>Ochrophyta</taxon>
        <taxon>Pelagophyceae</taxon>
        <taxon>Pelagomonadales</taxon>
        <taxon>Pelagomonadaceae</taxon>
        <taxon>Chrysophaeum</taxon>
    </lineage>
</organism>
<evidence type="ECO:0000313" key="2">
    <source>
        <dbReference type="EMBL" id="KAJ8603197.1"/>
    </source>
</evidence>
<dbReference type="InterPro" id="IPR049625">
    <property type="entry name" value="Glyco_transf_61_cat"/>
</dbReference>
<comment type="caution">
    <text evidence="2">The sequence shown here is derived from an EMBL/GenBank/DDBJ whole genome shotgun (WGS) entry which is preliminary data.</text>
</comment>
<name>A0AAD7UFU1_9STRA</name>
<dbReference type="AlphaFoldDB" id="A0AAD7UFU1"/>
<evidence type="ECO:0000259" key="1">
    <source>
        <dbReference type="Pfam" id="PF04577"/>
    </source>
</evidence>
<dbReference type="EMBL" id="JAQMWT010000359">
    <property type="protein sequence ID" value="KAJ8603197.1"/>
    <property type="molecule type" value="Genomic_DNA"/>
</dbReference>
<sequence length="457" mass="48229">MATTANGGGGDERCPFAQFEALRRSDAPLARNATRQYVVSSESPCAGTRLTVAPLGVYTTVIDVRASPACTTAGLVAAIRKEPVLVPGEYFGGEGTIKFADLEPGLFERGRGRGGTLAVPNALGHTLPCGPASPITLFHATFDFGTANMWHSGAAAHTAWSALRLLNHSGGPLDIVSGECYMHTISGCVPSKTACNCSFGDAVAPALSPKVRVLAKPDPAVCYGHQIFALRHDKARPLVANSIPKKNSRSSCEPSKTANWDAAGGLLWDSKWCGARFDCERPALWREYVADLFAAVNLSRGAKVPPLLCYVSRGYDNPKRGFKNESKMRDFVLRGNHGCPRAKILDFTQPPIIGDFAAQAAMAADCSVLVGAHGAGIGHLVWMDPSSSAVLEITPGRPFFFENLAKIAGVKHASLSSPVLKKFKGSTFMNAPPPSKLASALKPLCNRAAAAEAAATV</sequence>
<proteinExistence type="predicted"/>